<sequence length="393" mass="43472">MVRDEKVNHVTVFWGYCYPEAYRELAAVSILRFQALTGDHEPQAVDGHYGLFVVNISDGDAEGAEHGIVAISYFKFEAIHFHLIISSVYVKYFVAGQLELCKGRDGHAGCICAFQVSSYRSASDCENQVFIWAVEAVVDGHPRGFIVHWDNHDYYRFLYIELSVCEENVKAVLCGFRAIVLIHNSGGLPDLIQGEVRQRESASGDLIENKSVPGGFGDEECELIRREICIGPVQNGSVNDDVHALHNDKLSHVDLGPFIIRGDYGDGKKVPFREIDAIRASEGKPVLHRLNSFVNALNIVDGSSGASDWRNITWPSMENGCSMNERQQEPGSSSSTGPGQMRGDEQSHLESGDALNFTHALRKTCAPRLKFQGRRILCAPESTKQLSVGSEIL</sequence>
<dbReference type="AlphaFoldDB" id="A0A8S4BKE4"/>
<proteinExistence type="predicted"/>
<protein>
    <submittedName>
        <fullName evidence="2">(Atlantic silverside) hypothetical protein</fullName>
    </submittedName>
</protein>
<name>A0A8S4BKE4_9TELE</name>
<dbReference type="EMBL" id="CAJRST010037777">
    <property type="protein sequence ID" value="CAG6000251.1"/>
    <property type="molecule type" value="Genomic_DNA"/>
</dbReference>
<accession>A0A8S4BKE4</accession>
<feature type="region of interest" description="Disordered" evidence="1">
    <location>
        <begin position="317"/>
        <end position="350"/>
    </location>
</feature>
<organism evidence="2 3">
    <name type="scientific">Menidia menidia</name>
    <name type="common">Atlantic silverside</name>
    <dbReference type="NCBI Taxonomy" id="238744"/>
    <lineage>
        <taxon>Eukaryota</taxon>
        <taxon>Metazoa</taxon>
        <taxon>Chordata</taxon>
        <taxon>Craniata</taxon>
        <taxon>Vertebrata</taxon>
        <taxon>Euteleostomi</taxon>
        <taxon>Actinopterygii</taxon>
        <taxon>Neopterygii</taxon>
        <taxon>Teleostei</taxon>
        <taxon>Neoteleostei</taxon>
        <taxon>Acanthomorphata</taxon>
        <taxon>Ovalentaria</taxon>
        <taxon>Atherinomorphae</taxon>
        <taxon>Atheriniformes</taxon>
        <taxon>Atherinopsidae</taxon>
        <taxon>Menidiinae</taxon>
        <taxon>Menidia</taxon>
    </lineage>
</organism>
<dbReference type="Proteomes" id="UP000677803">
    <property type="component" value="Unassembled WGS sequence"/>
</dbReference>
<evidence type="ECO:0000313" key="2">
    <source>
        <dbReference type="EMBL" id="CAG6000251.1"/>
    </source>
</evidence>
<comment type="caution">
    <text evidence="2">The sequence shown here is derived from an EMBL/GenBank/DDBJ whole genome shotgun (WGS) entry which is preliminary data.</text>
</comment>
<gene>
    <name evidence="2" type="ORF">MMEN_LOCUS18183</name>
</gene>
<evidence type="ECO:0000313" key="3">
    <source>
        <dbReference type="Proteomes" id="UP000677803"/>
    </source>
</evidence>
<reference evidence="2" key="1">
    <citation type="submission" date="2021-05" db="EMBL/GenBank/DDBJ databases">
        <authorList>
            <person name="Tigano A."/>
        </authorList>
    </citation>
    <scope>NUCLEOTIDE SEQUENCE</scope>
</reference>
<evidence type="ECO:0000256" key="1">
    <source>
        <dbReference type="SAM" id="MobiDB-lite"/>
    </source>
</evidence>
<keyword evidence="3" id="KW-1185">Reference proteome</keyword>
<feature type="compositionally biased region" description="Polar residues" evidence="1">
    <location>
        <begin position="317"/>
        <end position="338"/>
    </location>
</feature>